<dbReference type="AlphaFoldDB" id="A0A6A6Z9X7"/>
<dbReference type="RefSeq" id="XP_033584463.1">
    <property type="nucleotide sequence ID" value="XM_033723224.1"/>
</dbReference>
<keyword evidence="1" id="KW-0812">Transmembrane</keyword>
<evidence type="ECO:0000313" key="2">
    <source>
        <dbReference type="EMBL" id="KAF2817499.1"/>
    </source>
</evidence>
<dbReference type="GeneID" id="54464117"/>
<evidence type="ECO:0000256" key="1">
    <source>
        <dbReference type="SAM" id="Phobius"/>
    </source>
</evidence>
<protein>
    <submittedName>
        <fullName evidence="2 4">Uncharacterized protein</fullName>
    </submittedName>
</protein>
<keyword evidence="1" id="KW-0472">Membrane</keyword>
<name>A0A6A6Z9X7_9PEZI</name>
<evidence type="ECO:0000313" key="4">
    <source>
        <dbReference type="RefSeq" id="XP_033584463.1"/>
    </source>
</evidence>
<dbReference type="EMBL" id="MU003692">
    <property type="protein sequence ID" value="KAF2817499.1"/>
    <property type="molecule type" value="Genomic_DNA"/>
</dbReference>
<accession>A0A6A6Z9X7</accession>
<evidence type="ECO:0000313" key="3">
    <source>
        <dbReference type="Proteomes" id="UP000504636"/>
    </source>
</evidence>
<proteinExistence type="predicted"/>
<feature type="transmembrane region" description="Helical" evidence="1">
    <location>
        <begin position="92"/>
        <end position="111"/>
    </location>
</feature>
<organism evidence="2">
    <name type="scientific">Mytilinidion resinicola</name>
    <dbReference type="NCBI Taxonomy" id="574789"/>
    <lineage>
        <taxon>Eukaryota</taxon>
        <taxon>Fungi</taxon>
        <taxon>Dikarya</taxon>
        <taxon>Ascomycota</taxon>
        <taxon>Pezizomycotina</taxon>
        <taxon>Dothideomycetes</taxon>
        <taxon>Pleosporomycetidae</taxon>
        <taxon>Mytilinidiales</taxon>
        <taxon>Mytilinidiaceae</taxon>
        <taxon>Mytilinidion</taxon>
    </lineage>
</organism>
<reference evidence="4" key="3">
    <citation type="submission" date="2025-04" db="UniProtKB">
        <authorList>
            <consortium name="RefSeq"/>
        </authorList>
    </citation>
    <scope>IDENTIFICATION</scope>
    <source>
        <strain evidence="4">CBS 304.34</strain>
    </source>
</reference>
<keyword evidence="3" id="KW-1185">Reference proteome</keyword>
<reference evidence="2 4" key="1">
    <citation type="journal article" date="2020" name="Stud. Mycol.">
        <title>101 Dothideomycetes genomes: a test case for predicting lifestyles and emergence of pathogens.</title>
        <authorList>
            <person name="Haridas S."/>
            <person name="Albert R."/>
            <person name="Binder M."/>
            <person name="Bloem J."/>
            <person name="Labutti K."/>
            <person name="Salamov A."/>
            <person name="Andreopoulos B."/>
            <person name="Baker S."/>
            <person name="Barry K."/>
            <person name="Bills G."/>
            <person name="Bluhm B."/>
            <person name="Cannon C."/>
            <person name="Castanera R."/>
            <person name="Culley D."/>
            <person name="Daum C."/>
            <person name="Ezra D."/>
            <person name="Gonzalez J."/>
            <person name="Henrissat B."/>
            <person name="Kuo A."/>
            <person name="Liang C."/>
            <person name="Lipzen A."/>
            <person name="Lutzoni F."/>
            <person name="Magnuson J."/>
            <person name="Mondo S."/>
            <person name="Nolan M."/>
            <person name="Ohm R."/>
            <person name="Pangilinan J."/>
            <person name="Park H.-J."/>
            <person name="Ramirez L."/>
            <person name="Alfaro M."/>
            <person name="Sun H."/>
            <person name="Tritt A."/>
            <person name="Yoshinaga Y."/>
            <person name="Zwiers L.-H."/>
            <person name="Turgeon B."/>
            <person name="Goodwin S."/>
            <person name="Spatafora J."/>
            <person name="Crous P."/>
            <person name="Grigoriev I."/>
        </authorList>
    </citation>
    <scope>NUCLEOTIDE SEQUENCE</scope>
    <source>
        <strain evidence="2 4">CBS 304.34</strain>
    </source>
</reference>
<dbReference type="Proteomes" id="UP000504636">
    <property type="component" value="Unplaced"/>
</dbReference>
<keyword evidence="1" id="KW-1133">Transmembrane helix</keyword>
<gene>
    <name evidence="2 4" type="ORF">BDZ99DRAFT_493302</name>
</gene>
<sequence length="160" mass="18066">MNRKISEKFMDFYDVRGGNGFIDRLCDARVEEKFGFRGPRLGGSRLKSLKTPRGTYKVPTSSVLIFLVRKRPTIGLARHLDALWTLAGPRRLWLTLAIPVALVLAFLAYPVSISYPHDQDEEGPRLFVKKPANCSELWKASGEGVETLRESWDVVISESD</sequence>
<reference evidence="4" key="2">
    <citation type="submission" date="2020-04" db="EMBL/GenBank/DDBJ databases">
        <authorList>
            <consortium name="NCBI Genome Project"/>
        </authorList>
    </citation>
    <scope>NUCLEOTIDE SEQUENCE</scope>
    <source>
        <strain evidence="4">CBS 304.34</strain>
    </source>
</reference>